<evidence type="ECO:0000256" key="1">
    <source>
        <dbReference type="ARBA" id="ARBA00004240"/>
    </source>
</evidence>
<sequence length="81" mass="8878">MENDMWAHALMISQSVNAGDLYKRTASQFINRTLFSSSVQLTSQVTDDKKSLRILYSLFGGAGADTGKTSLMIFISLTIAL</sequence>
<keyword evidence="7" id="KW-1185">Reference proteome</keyword>
<keyword evidence="3" id="KW-0256">Endoplasmic reticulum</keyword>
<comment type="subcellular location">
    <subcellularLocation>
        <location evidence="1">Endoplasmic reticulum</location>
    </subcellularLocation>
</comment>
<evidence type="ECO:0000313" key="6">
    <source>
        <dbReference type="EMBL" id="PHZ16710.1"/>
    </source>
</evidence>
<keyword evidence="4" id="KW-0931">ER-Golgi transport</keyword>
<name>A0A2G4T6R3_RHIZD</name>
<dbReference type="GO" id="GO:0016192">
    <property type="term" value="P:vesicle-mediated transport"/>
    <property type="evidence" value="ECO:0007669"/>
    <property type="project" value="UniProtKB-KW"/>
</dbReference>
<dbReference type="GO" id="GO:0005783">
    <property type="term" value="C:endoplasmic reticulum"/>
    <property type="evidence" value="ECO:0007669"/>
    <property type="project" value="UniProtKB-SubCell"/>
</dbReference>
<gene>
    <name evidence="6" type="ORF">RHIMIDRAFT_65193</name>
</gene>
<evidence type="ECO:0000256" key="4">
    <source>
        <dbReference type="ARBA" id="ARBA00022892"/>
    </source>
</evidence>
<evidence type="ECO:0000313" key="7">
    <source>
        <dbReference type="Proteomes" id="UP000242254"/>
    </source>
</evidence>
<keyword evidence="2" id="KW-0813">Transport</keyword>
<proteinExistence type="predicted"/>
<evidence type="ECO:0000256" key="3">
    <source>
        <dbReference type="ARBA" id="ARBA00022824"/>
    </source>
</evidence>
<dbReference type="Proteomes" id="UP000242254">
    <property type="component" value="Unassembled WGS sequence"/>
</dbReference>
<dbReference type="RefSeq" id="XP_023470418.1">
    <property type="nucleotide sequence ID" value="XM_023615520.1"/>
</dbReference>
<organism evidence="6 7">
    <name type="scientific">Rhizopus microsporus ATCC 52813</name>
    <dbReference type="NCBI Taxonomy" id="1340429"/>
    <lineage>
        <taxon>Eukaryota</taxon>
        <taxon>Fungi</taxon>
        <taxon>Fungi incertae sedis</taxon>
        <taxon>Mucoromycota</taxon>
        <taxon>Mucoromycotina</taxon>
        <taxon>Mucoromycetes</taxon>
        <taxon>Mucorales</taxon>
        <taxon>Mucorineae</taxon>
        <taxon>Rhizopodaceae</taxon>
        <taxon>Rhizopus</taxon>
    </lineage>
</organism>
<dbReference type="GeneID" id="35446508"/>
<protein>
    <recommendedName>
        <fullName evidence="5">Sec16 Sec23-binding domain-containing protein</fullName>
    </recommendedName>
</protein>
<evidence type="ECO:0000259" key="5">
    <source>
        <dbReference type="Pfam" id="PF12931"/>
    </source>
</evidence>
<reference evidence="6 7" key="1">
    <citation type="journal article" date="2016" name="Proc. Natl. Acad. Sci. U.S.A.">
        <title>Lipid metabolic changes in an early divergent fungus govern the establishment of a mutualistic symbiosis with endobacteria.</title>
        <authorList>
            <person name="Lastovetsky O.A."/>
            <person name="Gaspar M.L."/>
            <person name="Mondo S.J."/>
            <person name="LaButti K.M."/>
            <person name="Sandor L."/>
            <person name="Grigoriev I.V."/>
            <person name="Henry S.A."/>
            <person name="Pawlowska T.E."/>
        </authorList>
    </citation>
    <scope>NUCLEOTIDE SEQUENCE [LARGE SCALE GENOMIC DNA]</scope>
    <source>
        <strain evidence="6 7">ATCC 52813</strain>
    </source>
</reference>
<feature type="domain" description="Sec16 Sec23-binding" evidence="5">
    <location>
        <begin position="2"/>
        <end position="64"/>
    </location>
</feature>
<dbReference type="AlphaFoldDB" id="A0A2G4T6R3"/>
<dbReference type="Pfam" id="PF12931">
    <property type="entry name" value="TPR_Sec16"/>
    <property type="match status" value="1"/>
</dbReference>
<dbReference type="EMBL" id="KZ303843">
    <property type="protein sequence ID" value="PHZ16710.1"/>
    <property type="molecule type" value="Genomic_DNA"/>
</dbReference>
<dbReference type="InterPro" id="IPR024298">
    <property type="entry name" value="Sec16_Sec23-bd"/>
</dbReference>
<accession>A0A2G4T6R3</accession>
<evidence type="ECO:0000256" key="2">
    <source>
        <dbReference type="ARBA" id="ARBA00022448"/>
    </source>
</evidence>